<name>A0A6P8J9Z6_ACTTE</name>
<evidence type="ECO:0000256" key="2">
    <source>
        <dbReference type="ARBA" id="ARBA00022670"/>
    </source>
</evidence>
<keyword evidence="2" id="KW-0645">Protease</keyword>
<dbReference type="Pfam" id="PF01343">
    <property type="entry name" value="Peptidase_S49"/>
    <property type="match status" value="1"/>
</dbReference>
<evidence type="ECO:0000259" key="5">
    <source>
        <dbReference type="Pfam" id="PF01343"/>
    </source>
</evidence>
<dbReference type="Proteomes" id="UP000515163">
    <property type="component" value="Unplaced"/>
</dbReference>
<sequence length="280" mass="31530">MSMMSFLPWRRPKDVVRIIRLQGVIQSASNSPRALNLRKVEKSIDAAFNVKKVKPKAVCLEINSMGGSAVQSNLIFNRIREMARENEIPVLSFAEDAALSGGYWLALAGDEIFIDKNTFIGSIGALSANIGMVDAMKKLGIERRLITAGENKVRWDPFKPEKIEDREWMKGLLTQVHNNFIELVKERRPHMDKDHKTAFTGDFFVGETAVKIGLADGTINDMKSFCRKRFGKDVVFQRCDVPSGLFAKMLRRNVGSETSIQIDDALDSIAVREMQSRYSL</sequence>
<protein>
    <submittedName>
        <fullName evidence="7">Uncharacterized protein LOC116307512</fullName>
    </submittedName>
</protein>
<dbReference type="OrthoDB" id="284461at2759"/>
<evidence type="ECO:0000313" key="7">
    <source>
        <dbReference type="RefSeq" id="XP_031573645.1"/>
    </source>
</evidence>
<reference evidence="7" key="1">
    <citation type="submission" date="2025-08" db="UniProtKB">
        <authorList>
            <consortium name="RefSeq"/>
        </authorList>
    </citation>
    <scope>IDENTIFICATION</scope>
    <source>
        <tissue evidence="7">Tentacle</tissue>
    </source>
</reference>
<feature type="domain" description="Peptidase S49" evidence="5">
    <location>
        <begin position="84"/>
        <end position="217"/>
    </location>
</feature>
<keyword evidence="3" id="KW-0378">Hydrolase</keyword>
<dbReference type="SUPFAM" id="SSF52096">
    <property type="entry name" value="ClpP/crotonase"/>
    <property type="match status" value="1"/>
</dbReference>
<dbReference type="GO" id="GO:0006508">
    <property type="term" value="P:proteolysis"/>
    <property type="evidence" value="ECO:0007669"/>
    <property type="project" value="UniProtKB-KW"/>
</dbReference>
<organism evidence="6 7">
    <name type="scientific">Actinia tenebrosa</name>
    <name type="common">Australian red waratah sea anemone</name>
    <dbReference type="NCBI Taxonomy" id="6105"/>
    <lineage>
        <taxon>Eukaryota</taxon>
        <taxon>Metazoa</taxon>
        <taxon>Cnidaria</taxon>
        <taxon>Anthozoa</taxon>
        <taxon>Hexacorallia</taxon>
        <taxon>Actiniaria</taxon>
        <taxon>Actiniidae</taxon>
        <taxon>Actinia</taxon>
    </lineage>
</organism>
<accession>A0A6P8J9Z6</accession>
<dbReference type="PANTHER" id="PTHR42987:SF8">
    <property type="entry name" value="PROTEINASE"/>
    <property type="match status" value="1"/>
</dbReference>
<keyword evidence="6" id="KW-1185">Reference proteome</keyword>
<evidence type="ECO:0000313" key="6">
    <source>
        <dbReference type="Proteomes" id="UP000515163"/>
    </source>
</evidence>
<proteinExistence type="inferred from homology"/>
<dbReference type="Gene3D" id="3.90.226.10">
    <property type="entry name" value="2-enoyl-CoA Hydratase, Chain A, domain 1"/>
    <property type="match status" value="1"/>
</dbReference>
<dbReference type="CDD" id="cd07023">
    <property type="entry name" value="S49_Sppa_N_C"/>
    <property type="match status" value="1"/>
</dbReference>
<dbReference type="RefSeq" id="XP_031573645.1">
    <property type="nucleotide sequence ID" value="XM_031717785.1"/>
</dbReference>
<keyword evidence="4" id="KW-0720">Serine protease</keyword>
<evidence type="ECO:0000256" key="4">
    <source>
        <dbReference type="ARBA" id="ARBA00022825"/>
    </source>
</evidence>
<evidence type="ECO:0000256" key="1">
    <source>
        <dbReference type="ARBA" id="ARBA00008683"/>
    </source>
</evidence>
<evidence type="ECO:0000256" key="3">
    <source>
        <dbReference type="ARBA" id="ARBA00022801"/>
    </source>
</evidence>
<dbReference type="InterPro" id="IPR029045">
    <property type="entry name" value="ClpP/crotonase-like_dom_sf"/>
</dbReference>
<dbReference type="PANTHER" id="PTHR42987">
    <property type="entry name" value="PEPTIDASE S49"/>
    <property type="match status" value="1"/>
</dbReference>
<dbReference type="InParanoid" id="A0A6P8J9Z6"/>
<comment type="similarity">
    <text evidence="1">Belongs to the peptidase S49 family.</text>
</comment>
<dbReference type="GeneID" id="116307512"/>
<dbReference type="AlphaFoldDB" id="A0A6P8J9Z6"/>
<dbReference type="KEGG" id="aten:116307512"/>
<gene>
    <name evidence="7" type="primary">LOC116307512</name>
</gene>
<dbReference type="InterPro" id="IPR002142">
    <property type="entry name" value="Peptidase_S49"/>
</dbReference>
<dbReference type="InterPro" id="IPR047272">
    <property type="entry name" value="S49_SppA_C"/>
</dbReference>
<dbReference type="GO" id="GO:0008236">
    <property type="term" value="F:serine-type peptidase activity"/>
    <property type="evidence" value="ECO:0007669"/>
    <property type="project" value="UniProtKB-KW"/>
</dbReference>